<reference evidence="3 4" key="1">
    <citation type="journal article" date="2020" name="Nat. Food">
        <title>A phased Vanilla planifolia genome enables genetic improvement of flavour and production.</title>
        <authorList>
            <person name="Hasing T."/>
            <person name="Tang H."/>
            <person name="Brym M."/>
            <person name="Khazi F."/>
            <person name="Huang T."/>
            <person name="Chambers A.H."/>
        </authorList>
    </citation>
    <scope>NUCLEOTIDE SEQUENCE [LARGE SCALE GENOMIC DNA]</scope>
    <source>
        <tissue evidence="3">Leaf</tissue>
    </source>
</reference>
<feature type="domain" description="K+ potassium transporter integral membrane" evidence="2">
    <location>
        <begin position="165"/>
        <end position="220"/>
    </location>
</feature>
<evidence type="ECO:0000259" key="2">
    <source>
        <dbReference type="Pfam" id="PF02705"/>
    </source>
</evidence>
<proteinExistence type="inferred from homology"/>
<dbReference type="InterPro" id="IPR053951">
    <property type="entry name" value="K_trans_N"/>
</dbReference>
<dbReference type="OrthoDB" id="1878965at2759"/>
<sequence length="222" mass="24199">MREGKVGFKDREKWVSRTTISLLLSGEAASTPRLYTGETTLEEEECLLLSAVGRELRRKSGFRRDQFQVDGPRIRVVFVGEVPYGADDNGEGGTLALYSKLCSNSKIGLINKQFNAQVLVSSCESASNSTETSMLVGDGVLTPTLSVLTAVSGIRVKVPELNESAEAMFADLGHFSKLSLRMAFATLVYPSLVIAYLGEAAYISKHKENLQTSFYRSIPGKS</sequence>
<keyword evidence="4" id="KW-1185">Reference proteome</keyword>
<evidence type="ECO:0000313" key="4">
    <source>
        <dbReference type="Proteomes" id="UP000636800"/>
    </source>
</evidence>
<evidence type="ECO:0000256" key="1">
    <source>
        <dbReference type="ARBA" id="ARBA00008440"/>
    </source>
</evidence>
<dbReference type="Pfam" id="PF02705">
    <property type="entry name" value="K_trans"/>
    <property type="match status" value="2"/>
</dbReference>
<name>A0A835U6N0_VANPL</name>
<dbReference type="Proteomes" id="UP000636800">
    <property type="component" value="Unassembled WGS sequence"/>
</dbReference>
<organism evidence="3 4">
    <name type="scientific">Vanilla planifolia</name>
    <name type="common">Vanilla</name>
    <dbReference type="NCBI Taxonomy" id="51239"/>
    <lineage>
        <taxon>Eukaryota</taxon>
        <taxon>Viridiplantae</taxon>
        <taxon>Streptophyta</taxon>
        <taxon>Embryophyta</taxon>
        <taxon>Tracheophyta</taxon>
        <taxon>Spermatophyta</taxon>
        <taxon>Magnoliopsida</taxon>
        <taxon>Liliopsida</taxon>
        <taxon>Asparagales</taxon>
        <taxon>Orchidaceae</taxon>
        <taxon>Vanilloideae</taxon>
        <taxon>Vanilleae</taxon>
        <taxon>Vanilla</taxon>
    </lineage>
</organism>
<dbReference type="AlphaFoldDB" id="A0A835U6N0"/>
<evidence type="ECO:0000313" key="3">
    <source>
        <dbReference type="EMBL" id="KAG0451584.1"/>
    </source>
</evidence>
<dbReference type="PANTHER" id="PTHR30540:SF88">
    <property type="entry name" value="POTASSIUM TRANSPORTER 13-RELATED"/>
    <property type="match status" value="1"/>
</dbReference>
<comment type="similarity">
    <text evidence="1">Belongs to the HAK/KUP transporter (TC 2.A.72.3) family.</text>
</comment>
<dbReference type="PANTHER" id="PTHR30540">
    <property type="entry name" value="OSMOTIC STRESS POTASSIUM TRANSPORTER"/>
    <property type="match status" value="1"/>
</dbReference>
<dbReference type="EMBL" id="JADCNL010000050">
    <property type="protein sequence ID" value="KAG0451584.1"/>
    <property type="molecule type" value="Genomic_DNA"/>
</dbReference>
<dbReference type="InterPro" id="IPR003855">
    <property type="entry name" value="K+_transporter"/>
</dbReference>
<dbReference type="GO" id="GO:0015079">
    <property type="term" value="F:potassium ion transmembrane transporter activity"/>
    <property type="evidence" value="ECO:0007669"/>
    <property type="project" value="InterPro"/>
</dbReference>
<protein>
    <recommendedName>
        <fullName evidence="2">K+ potassium transporter integral membrane domain-containing protein</fullName>
    </recommendedName>
</protein>
<comment type="caution">
    <text evidence="3">The sequence shown here is derived from an EMBL/GenBank/DDBJ whole genome shotgun (WGS) entry which is preliminary data.</text>
</comment>
<gene>
    <name evidence="3" type="ORF">HPP92_026355</name>
</gene>
<feature type="domain" description="K+ potassium transporter integral membrane" evidence="2">
    <location>
        <begin position="86"/>
        <end position="163"/>
    </location>
</feature>
<dbReference type="GO" id="GO:0016020">
    <property type="term" value="C:membrane"/>
    <property type="evidence" value="ECO:0007669"/>
    <property type="project" value="InterPro"/>
</dbReference>
<accession>A0A835U6N0</accession>